<reference evidence="1 2" key="1">
    <citation type="submission" date="2018-10" db="EMBL/GenBank/DDBJ databases">
        <title>Genomic Encyclopedia of Archaeal and Bacterial Type Strains, Phase II (KMG-II): from individual species to whole genera.</title>
        <authorList>
            <person name="Goeker M."/>
        </authorList>
    </citation>
    <scope>NUCLEOTIDE SEQUENCE [LARGE SCALE GENOMIC DNA]</scope>
    <source>
        <strain evidence="1 2">DSM 25230</strain>
    </source>
</reference>
<dbReference type="Proteomes" id="UP000269412">
    <property type="component" value="Unassembled WGS sequence"/>
</dbReference>
<dbReference type="AlphaFoldDB" id="A0A495EEQ3"/>
<dbReference type="OrthoDB" id="9774205at2"/>
<sequence>MKQLIPLSILFFGIFLFPKLLNAQYIYNPKTTEELRTRSGLPNFFKKLKEGKDVKVGYIGGSITNGGLWRAKSIEWLKNEYPKANITQVNAAIGGTGPEYGACRIQNHLLNHNPDMVFIEYRVNNGGAYKGRALEGLIPQIWKNNPNTEICFIYTISKGMIPDISEGHQTNAGVNMEPVANHYGITSIEFGLEVVKLLKEDKLVFKKGDSPAKSKIIFSNDGTHPLEAGHNIYRDVLVRSLKAIENYGTTGPNLIPKPLKKNIFSGASLVPIKKAKFSSKWKDVDLGDEVAINDDLTDKNGGIKSLFVKAKKTETLGESFTIKWDGFLLGLTALLEEKGDIQIEVITDEGPSKIYDLKSRTGKTQSKYYFLNEIGAGSHTTTVKLIKLAPGKILQIGQFLVVDN</sequence>
<dbReference type="EMBL" id="RBIQ01000007">
    <property type="protein sequence ID" value="RKR14367.1"/>
    <property type="molecule type" value="Genomic_DNA"/>
</dbReference>
<comment type="caution">
    <text evidence="1">The sequence shown here is derived from an EMBL/GenBank/DDBJ whole genome shotgun (WGS) entry which is preliminary data.</text>
</comment>
<dbReference type="PANTHER" id="PTHR34407:SF1">
    <property type="entry name" value="SGNH HYDROLASE-TYPE ESTERASE DOMAIN-CONTAINING PROTEIN"/>
    <property type="match status" value="1"/>
</dbReference>
<dbReference type="InterPro" id="IPR036514">
    <property type="entry name" value="SGNH_hydro_sf"/>
</dbReference>
<dbReference type="Gene3D" id="3.40.50.1110">
    <property type="entry name" value="SGNH hydrolase"/>
    <property type="match status" value="1"/>
</dbReference>
<name>A0A495EEQ3_9FLAO</name>
<dbReference type="RefSeq" id="WP_121063518.1">
    <property type="nucleotide sequence ID" value="NZ_RBIQ01000007.1"/>
</dbReference>
<protein>
    <recommendedName>
        <fullName evidence="3">Lysophospholipase L1-like esterase</fullName>
    </recommendedName>
</protein>
<evidence type="ECO:0000313" key="1">
    <source>
        <dbReference type="EMBL" id="RKR14367.1"/>
    </source>
</evidence>
<keyword evidence="2" id="KW-1185">Reference proteome</keyword>
<dbReference type="SUPFAM" id="SSF52266">
    <property type="entry name" value="SGNH hydrolase"/>
    <property type="match status" value="1"/>
</dbReference>
<evidence type="ECO:0008006" key="3">
    <source>
        <dbReference type="Google" id="ProtNLM"/>
    </source>
</evidence>
<dbReference type="PANTHER" id="PTHR34407">
    <property type="entry name" value="EXPRESSED PROTEIN"/>
    <property type="match status" value="1"/>
</dbReference>
<gene>
    <name evidence="1" type="ORF">CLV91_0442</name>
</gene>
<evidence type="ECO:0000313" key="2">
    <source>
        <dbReference type="Proteomes" id="UP000269412"/>
    </source>
</evidence>
<dbReference type="GO" id="GO:0016788">
    <property type="term" value="F:hydrolase activity, acting on ester bonds"/>
    <property type="evidence" value="ECO:0007669"/>
    <property type="project" value="UniProtKB-ARBA"/>
</dbReference>
<proteinExistence type="predicted"/>
<accession>A0A495EEQ3</accession>
<dbReference type="CDD" id="cd00229">
    <property type="entry name" value="SGNH_hydrolase"/>
    <property type="match status" value="1"/>
</dbReference>
<organism evidence="1 2">
    <name type="scientific">Maribacter vaceletii</name>
    <dbReference type="NCBI Taxonomy" id="1206816"/>
    <lineage>
        <taxon>Bacteria</taxon>
        <taxon>Pseudomonadati</taxon>
        <taxon>Bacteroidota</taxon>
        <taxon>Flavobacteriia</taxon>
        <taxon>Flavobacteriales</taxon>
        <taxon>Flavobacteriaceae</taxon>
        <taxon>Maribacter</taxon>
    </lineage>
</organism>